<sequence>MPHGVPDHPARFFFVTAPDVTFRNPIIKAIVNPTNHCN</sequence>
<evidence type="ECO:0000313" key="2">
    <source>
        <dbReference type="Proteomes" id="UP000214720"/>
    </source>
</evidence>
<proteinExistence type="predicted"/>
<comment type="caution">
    <text evidence="1">The sequence shown here is derived from an EMBL/GenBank/DDBJ whole genome shotgun (WGS) entry which is preliminary data.</text>
</comment>
<reference evidence="2" key="1">
    <citation type="submission" date="2017-01" db="EMBL/GenBank/DDBJ databases">
        <title>Genome Analysis of Deinococcus marmoris KOPRI26562.</title>
        <authorList>
            <person name="Kim J.H."/>
            <person name="Oh H.-M."/>
        </authorList>
    </citation>
    <scope>NUCLEOTIDE SEQUENCE [LARGE SCALE GENOMIC DNA]</scope>
    <source>
        <strain evidence="2">PAMC 26633</strain>
    </source>
</reference>
<protein>
    <submittedName>
        <fullName evidence="1">Uncharacterized protein</fullName>
    </submittedName>
</protein>
<dbReference type="EMBL" id="MTHB01000003">
    <property type="protein sequence ID" value="OXC80766.1"/>
    <property type="molecule type" value="Genomic_DNA"/>
</dbReference>
<evidence type="ECO:0000313" key="1">
    <source>
        <dbReference type="EMBL" id="OXC80766.1"/>
    </source>
</evidence>
<dbReference type="Proteomes" id="UP000214720">
    <property type="component" value="Unassembled WGS sequence"/>
</dbReference>
<gene>
    <name evidence="1" type="ORF">BSU04_00145</name>
</gene>
<organism evidence="1 2">
    <name type="scientific">Caballeronia sordidicola</name>
    <name type="common">Burkholderia sordidicola</name>
    <dbReference type="NCBI Taxonomy" id="196367"/>
    <lineage>
        <taxon>Bacteria</taxon>
        <taxon>Pseudomonadati</taxon>
        <taxon>Pseudomonadota</taxon>
        <taxon>Betaproteobacteria</taxon>
        <taxon>Burkholderiales</taxon>
        <taxon>Burkholderiaceae</taxon>
        <taxon>Caballeronia</taxon>
    </lineage>
</organism>
<dbReference type="AlphaFoldDB" id="A0A226XB97"/>
<name>A0A226XB97_CABSO</name>
<accession>A0A226XB97</accession>